<dbReference type="PANTHER" id="PTHR13544:SF0">
    <property type="entry name" value="THIOREDOXIN REDUCTASE-LIKE SELENOPROTEIN T"/>
    <property type="match status" value="1"/>
</dbReference>
<dbReference type="OMA" id="FMLNMVG"/>
<dbReference type="AlphaFoldDB" id="A0A0N1I2E4"/>
<name>A0A0N1I2E4_LEPSE</name>
<dbReference type="Pfam" id="PF10262">
    <property type="entry name" value="Rdx"/>
    <property type="match status" value="1"/>
</dbReference>
<dbReference type="OrthoDB" id="60822at2759"/>
<evidence type="ECO:0000256" key="2">
    <source>
        <dbReference type="ARBA" id="ARBA00023284"/>
    </source>
</evidence>
<comment type="caution">
    <text evidence="3">The sequence shown here is derived from an EMBL/GenBank/DDBJ whole genome shotgun (WGS) entry which is preliminary data.</text>
</comment>
<dbReference type="InterPro" id="IPR019389">
    <property type="entry name" value="Selenoprotein_T"/>
</dbReference>
<gene>
    <name evidence="3" type="ORF">ABL78_7149</name>
</gene>
<proteinExistence type="predicted"/>
<dbReference type="Proteomes" id="UP000038009">
    <property type="component" value="Unassembled WGS sequence"/>
</dbReference>
<evidence type="ECO:0000256" key="1">
    <source>
        <dbReference type="ARBA" id="ARBA00022729"/>
    </source>
</evidence>
<keyword evidence="2" id="KW-0676">Redox-active center</keyword>
<dbReference type="Gene3D" id="3.40.30.10">
    <property type="entry name" value="Glutaredoxin"/>
    <property type="match status" value="1"/>
</dbReference>
<dbReference type="PANTHER" id="PTHR13544">
    <property type="entry name" value="SELENOPROTEIN T"/>
    <property type="match status" value="1"/>
</dbReference>
<dbReference type="GO" id="GO:0045454">
    <property type="term" value="P:cell redox homeostasis"/>
    <property type="evidence" value="ECO:0007669"/>
    <property type="project" value="TreeGrafter"/>
</dbReference>
<keyword evidence="1" id="KW-0732">Signal</keyword>
<dbReference type="SUPFAM" id="SSF52833">
    <property type="entry name" value="Thioredoxin-like"/>
    <property type="match status" value="1"/>
</dbReference>
<keyword evidence="4" id="KW-1185">Reference proteome</keyword>
<evidence type="ECO:0008006" key="5">
    <source>
        <dbReference type="Google" id="ProtNLM"/>
    </source>
</evidence>
<dbReference type="GO" id="GO:0004791">
    <property type="term" value="F:thioredoxin-disulfide reductase (NADPH) activity"/>
    <property type="evidence" value="ECO:0007669"/>
    <property type="project" value="TreeGrafter"/>
</dbReference>
<evidence type="ECO:0000313" key="4">
    <source>
        <dbReference type="Proteomes" id="UP000038009"/>
    </source>
</evidence>
<dbReference type="InterPro" id="IPR011893">
    <property type="entry name" value="Selenoprotein_Rdx-typ"/>
</dbReference>
<dbReference type="VEuPathDB" id="TriTrypDB:Lsey_0323_0010"/>
<accession>A0A0N1I2E4</accession>
<organism evidence="3 4">
    <name type="scientific">Leptomonas seymouri</name>
    <dbReference type="NCBI Taxonomy" id="5684"/>
    <lineage>
        <taxon>Eukaryota</taxon>
        <taxon>Discoba</taxon>
        <taxon>Euglenozoa</taxon>
        <taxon>Kinetoplastea</taxon>
        <taxon>Metakinetoplastina</taxon>
        <taxon>Trypanosomatida</taxon>
        <taxon>Trypanosomatidae</taxon>
        <taxon>Leishmaniinae</taxon>
        <taxon>Leptomonas</taxon>
    </lineage>
</organism>
<dbReference type="InterPro" id="IPR036249">
    <property type="entry name" value="Thioredoxin-like_sf"/>
</dbReference>
<protein>
    <recommendedName>
        <fullName evidence="5">Selenoprotein T</fullName>
    </recommendedName>
</protein>
<evidence type="ECO:0000313" key="3">
    <source>
        <dbReference type="EMBL" id="KPI83801.1"/>
    </source>
</evidence>
<sequence length="144" mass="15579">MKLQLQRSLPNANEVRFVGDTYPTPPIRAAIARACSFTFLGALAFALAGPQMTFLPPNVINFIGQQRGMVIGAGFMLNMVGNALSQTGAYEVSLDGELIYSKLQSGSVPSVEWVRRTLLEKTLLEEYGDEHAGAQPSSYVHTSA</sequence>
<dbReference type="EMBL" id="LJSK01000323">
    <property type="protein sequence ID" value="KPI83801.1"/>
    <property type="molecule type" value="Genomic_DNA"/>
</dbReference>
<dbReference type="GO" id="GO:0005789">
    <property type="term" value="C:endoplasmic reticulum membrane"/>
    <property type="evidence" value="ECO:0007669"/>
    <property type="project" value="TreeGrafter"/>
</dbReference>
<reference evidence="3 4" key="1">
    <citation type="journal article" date="2015" name="PLoS Pathog.">
        <title>Leptomonas seymouri: Adaptations to the Dixenous Life Cycle Analyzed by Genome Sequencing, Transcriptome Profiling and Co-infection with Leishmania donovani.</title>
        <authorList>
            <person name="Kraeva N."/>
            <person name="Butenko A."/>
            <person name="Hlavacova J."/>
            <person name="Kostygov A."/>
            <person name="Myskova J."/>
            <person name="Grybchuk D."/>
            <person name="Lestinova T."/>
            <person name="Votypka J."/>
            <person name="Volf P."/>
            <person name="Opperdoes F."/>
            <person name="Flegontov P."/>
            <person name="Lukes J."/>
            <person name="Yurchenko V."/>
        </authorList>
    </citation>
    <scope>NUCLEOTIDE SEQUENCE [LARGE SCALE GENOMIC DNA]</scope>
    <source>
        <strain evidence="3 4">ATCC 30220</strain>
    </source>
</reference>